<name>A0A261Y6B8_9FUNG</name>
<dbReference type="GO" id="GO:0030198">
    <property type="term" value="P:extracellular matrix organization"/>
    <property type="evidence" value="ECO:0007669"/>
    <property type="project" value="TreeGrafter"/>
</dbReference>
<accession>A0A261Y6B8</accession>
<dbReference type="OrthoDB" id="286301at2759"/>
<dbReference type="SUPFAM" id="SSF82153">
    <property type="entry name" value="FAS1 domain"/>
    <property type="match status" value="2"/>
</dbReference>
<organism evidence="2 3">
    <name type="scientific">Bifiguratus adelaidae</name>
    <dbReference type="NCBI Taxonomy" id="1938954"/>
    <lineage>
        <taxon>Eukaryota</taxon>
        <taxon>Fungi</taxon>
        <taxon>Fungi incertae sedis</taxon>
        <taxon>Mucoromycota</taxon>
        <taxon>Mucoromycotina</taxon>
        <taxon>Endogonomycetes</taxon>
        <taxon>Endogonales</taxon>
        <taxon>Endogonales incertae sedis</taxon>
        <taxon>Bifiguratus</taxon>
    </lineage>
</organism>
<dbReference type="GO" id="GO:0005615">
    <property type="term" value="C:extracellular space"/>
    <property type="evidence" value="ECO:0007669"/>
    <property type="project" value="TreeGrafter"/>
</dbReference>
<evidence type="ECO:0000313" key="2">
    <source>
        <dbReference type="EMBL" id="OZJ06145.1"/>
    </source>
</evidence>
<feature type="domain" description="FAS1" evidence="1">
    <location>
        <begin position="1"/>
        <end position="107"/>
    </location>
</feature>
<dbReference type="Gene3D" id="2.30.180.10">
    <property type="entry name" value="FAS1 domain"/>
    <property type="match status" value="1"/>
</dbReference>
<reference evidence="2 3" key="1">
    <citation type="journal article" date="2017" name="Mycologia">
        <title>Bifiguratus adelaidae, gen. et sp. nov., a new member of Mucoromycotina in endophytic and soil-dwelling habitats.</title>
        <authorList>
            <person name="Torres-Cruz T.J."/>
            <person name="Billingsley Tobias T.L."/>
            <person name="Almatruk M."/>
            <person name="Hesse C."/>
            <person name="Kuske C.R."/>
            <person name="Desiro A."/>
            <person name="Benucci G.M."/>
            <person name="Bonito G."/>
            <person name="Stajich J.E."/>
            <person name="Dunlap C."/>
            <person name="Arnold A.E."/>
            <person name="Porras-Alfaro A."/>
        </authorList>
    </citation>
    <scope>NUCLEOTIDE SEQUENCE [LARGE SCALE GENOMIC DNA]</scope>
    <source>
        <strain evidence="2 3">AZ0501</strain>
    </source>
</reference>
<evidence type="ECO:0000259" key="1">
    <source>
        <dbReference type="PROSITE" id="PS50213"/>
    </source>
</evidence>
<dbReference type="GO" id="GO:0050839">
    <property type="term" value="F:cell adhesion molecule binding"/>
    <property type="evidence" value="ECO:0007669"/>
    <property type="project" value="TreeGrafter"/>
</dbReference>
<dbReference type="EMBL" id="MVBO01000006">
    <property type="protein sequence ID" value="OZJ06145.1"/>
    <property type="molecule type" value="Genomic_DNA"/>
</dbReference>
<evidence type="ECO:0000313" key="3">
    <source>
        <dbReference type="Proteomes" id="UP000242875"/>
    </source>
</evidence>
<gene>
    <name evidence="2" type="ORF">BZG36_00962</name>
</gene>
<dbReference type="InterPro" id="IPR050904">
    <property type="entry name" value="Adhesion/Biosynth-related"/>
</dbReference>
<dbReference type="Proteomes" id="UP000242875">
    <property type="component" value="Unassembled WGS sequence"/>
</dbReference>
<dbReference type="InterPro" id="IPR036378">
    <property type="entry name" value="FAS1_dom_sf"/>
</dbReference>
<dbReference type="Pfam" id="PF02469">
    <property type="entry name" value="Fasciclin"/>
    <property type="match status" value="1"/>
</dbReference>
<comment type="caution">
    <text evidence="2">The sequence shown here is derived from an EMBL/GenBank/DDBJ whole genome shotgun (WGS) entry which is preliminary data.</text>
</comment>
<dbReference type="GO" id="GO:0007155">
    <property type="term" value="P:cell adhesion"/>
    <property type="evidence" value="ECO:0007669"/>
    <property type="project" value="TreeGrafter"/>
</dbReference>
<proteinExistence type="predicted"/>
<dbReference type="GO" id="GO:0031012">
    <property type="term" value="C:extracellular matrix"/>
    <property type="evidence" value="ECO:0007669"/>
    <property type="project" value="TreeGrafter"/>
</dbReference>
<dbReference type="AlphaFoldDB" id="A0A261Y6B8"/>
<sequence length="272" mass="29437">MMNSHTLSATNDTRDIWALHMMVGKHSMADLQQMSSTMPLSTMLNDPNYMHYVRKTQITTQTILLGANISSPTSGQLWSGLPTQAANIIQSDIECSNGYIHIIDQVMDLPPTNDNAIRKMSQTAKMFNVLTNLNMTFNSLSFYGQTLFAPSNGGITLFSPDQILVPTLDCSSILTSSPKLDRTHGGTVNIVKSPDRSWTVNGLNVSVPNVMTRYGIIHVVDGVFDPLAQNARDNATVNGVVGQSKPVKSSATQVSIASLLAALPMLVASLHC</sequence>
<dbReference type="PROSITE" id="PS50213">
    <property type="entry name" value="FAS1"/>
    <property type="match status" value="2"/>
</dbReference>
<feature type="domain" description="FAS1" evidence="1">
    <location>
        <begin position="110"/>
        <end position="224"/>
    </location>
</feature>
<dbReference type="InterPro" id="IPR000782">
    <property type="entry name" value="FAS1_domain"/>
</dbReference>
<keyword evidence="3" id="KW-1185">Reference proteome</keyword>
<dbReference type="PANTHER" id="PTHR10900">
    <property type="entry name" value="PERIOSTIN-RELATED"/>
    <property type="match status" value="1"/>
</dbReference>
<dbReference type="SMART" id="SM00554">
    <property type="entry name" value="FAS1"/>
    <property type="match status" value="2"/>
</dbReference>
<dbReference type="PANTHER" id="PTHR10900:SF77">
    <property type="entry name" value="FI19380P1"/>
    <property type="match status" value="1"/>
</dbReference>
<protein>
    <recommendedName>
        <fullName evidence="1">FAS1 domain-containing protein</fullName>
    </recommendedName>
</protein>